<dbReference type="Pfam" id="PF00618">
    <property type="entry name" value="RasGEF_N"/>
    <property type="match status" value="1"/>
</dbReference>
<evidence type="ECO:0000313" key="7">
    <source>
        <dbReference type="Proteomes" id="UP000023152"/>
    </source>
</evidence>
<reference evidence="6 7" key="1">
    <citation type="journal article" date="2013" name="Curr. Biol.">
        <title>The Genome of the Foraminiferan Reticulomyxa filosa.</title>
        <authorList>
            <person name="Glockner G."/>
            <person name="Hulsmann N."/>
            <person name="Schleicher M."/>
            <person name="Noegel A.A."/>
            <person name="Eichinger L."/>
            <person name="Gallinger C."/>
            <person name="Pawlowski J."/>
            <person name="Sierra R."/>
            <person name="Euteneuer U."/>
            <person name="Pillet L."/>
            <person name="Moustafa A."/>
            <person name="Platzer M."/>
            <person name="Groth M."/>
            <person name="Szafranski K."/>
            <person name="Schliwa M."/>
        </authorList>
    </citation>
    <scope>NUCLEOTIDE SEQUENCE [LARGE SCALE GENOMIC DNA]</scope>
</reference>
<evidence type="ECO:0000259" key="5">
    <source>
        <dbReference type="PROSITE" id="PS50212"/>
    </source>
</evidence>
<dbReference type="SMART" id="SM00147">
    <property type="entry name" value="RasGEF"/>
    <property type="match status" value="1"/>
</dbReference>
<dbReference type="InterPro" id="IPR001895">
    <property type="entry name" value="RASGEF_cat_dom"/>
</dbReference>
<protein>
    <submittedName>
        <fullName evidence="6">RasGEF domain-containing protein</fullName>
    </submittedName>
</protein>
<dbReference type="InterPro" id="IPR000651">
    <property type="entry name" value="Ras-like_Gua-exchang_fac_N"/>
</dbReference>
<dbReference type="EMBL" id="ASPP01000287">
    <property type="protein sequence ID" value="ETO36795.1"/>
    <property type="molecule type" value="Genomic_DNA"/>
</dbReference>
<dbReference type="PANTHER" id="PTHR23113:SF99">
    <property type="entry name" value="RASGEF DOMAIN-CONTAINING PROTEIN"/>
    <property type="match status" value="1"/>
</dbReference>
<keyword evidence="7" id="KW-1185">Reference proteome</keyword>
<sequence length="706" mass="81666">MTILCSARSVDMRWNRSRCLLPIFVRTNSSRPNKSKKKKATPRKETINARPGPRERSFTDAIPANDIAISASGTVKQSAIASKTFQFTAPSESNTPEHTVESKDNTAVVIVPLDGESDSVVKNKNVEWTVPDLTEPSITITPSHSQAETETLKFEDDLEAEQDRFQVSELIWGLTHEDNKDDSVKDVLLLCHQSFSTSMHLWQCLAKRFLHRNWSRASMSFSLSTNEDPSFYAGPDVNGSNTMSPRTGQKESKLVGMDALWPVQVKVTNLLQHWMRLYWNEDFATQPDLVRSVLKFIELVDYNLDNDQRFDDATRKKTRKLLAMVQQTIETQDKQFQKKTQERESKVIFSKQKSVKMLGMDQEAEEFAQDFIKVDNQKIAEQLTLLDFEIFKQIKPRECIGQAWKKENKIQVAPNICKFIDQFNRISKYIQASILNAPDAKKRGRLIKKFLKLSNVLYILLKDTQNNIKNNVYKHYIYELFTLHNFQSLCAVHGALTSVPIHKLKTAWKFVPNKHLARFEELKVIFRTAHNMSNLRKIHREACAPMIPYTGIFLSDLVSIEEGTRQRKDDGTVNFSKLIRLNSQIENSLLYQKTLYSHAKHPSLYNFLEKVLQSQDQIKVEELYNLATEVAKQDAKANHKRRFFGHSTENFENVVFGFCCLFVGFLCSMDSWHDFRLRAITYFEKIISLCSSIYRKRIGFLQENFF</sequence>
<dbReference type="GO" id="GO:0007264">
    <property type="term" value="P:small GTPase-mediated signal transduction"/>
    <property type="evidence" value="ECO:0007669"/>
    <property type="project" value="InterPro"/>
</dbReference>
<feature type="compositionally biased region" description="Basic and acidic residues" evidence="3">
    <location>
        <begin position="42"/>
        <end position="58"/>
    </location>
</feature>
<dbReference type="PROSITE" id="PS00720">
    <property type="entry name" value="RASGEF"/>
    <property type="match status" value="1"/>
</dbReference>
<dbReference type="Gene3D" id="1.10.840.10">
    <property type="entry name" value="Ras guanine-nucleotide exchange factors catalytic domain"/>
    <property type="match status" value="1"/>
</dbReference>
<dbReference type="SUPFAM" id="SSF48366">
    <property type="entry name" value="Ras GEF"/>
    <property type="match status" value="1"/>
</dbReference>
<dbReference type="InterPro" id="IPR008937">
    <property type="entry name" value="Ras-like_GEF"/>
</dbReference>
<keyword evidence="1 2" id="KW-0344">Guanine-nucleotide releasing factor</keyword>
<feature type="domain" description="Ras-GEF" evidence="4">
    <location>
        <begin position="375"/>
        <end position="633"/>
    </location>
</feature>
<name>X6PE59_RETFI</name>
<dbReference type="Pfam" id="PF00617">
    <property type="entry name" value="RasGEF"/>
    <property type="match status" value="1"/>
</dbReference>
<dbReference type="Proteomes" id="UP000023152">
    <property type="component" value="Unassembled WGS sequence"/>
</dbReference>
<dbReference type="AlphaFoldDB" id="X6PE59"/>
<dbReference type="Gene3D" id="1.20.870.10">
    <property type="entry name" value="Son of sevenless (SoS) protein Chain: S domain 1"/>
    <property type="match status" value="1"/>
</dbReference>
<dbReference type="GO" id="GO:0005085">
    <property type="term" value="F:guanyl-nucleotide exchange factor activity"/>
    <property type="evidence" value="ECO:0007669"/>
    <property type="project" value="UniProtKB-KW"/>
</dbReference>
<accession>X6PE59</accession>
<comment type="caution">
    <text evidence="6">The sequence shown here is derived from an EMBL/GenBank/DDBJ whole genome shotgun (WGS) entry which is preliminary data.</text>
</comment>
<evidence type="ECO:0000256" key="2">
    <source>
        <dbReference type="PROSITE-ProRule" id="PRU00168"/>
    </source>
</evidence>
<gene>
    <name evidence="6" type="ORF">RFI_00270</name>
</gene>
<dbReference type="PANTHER" id="PTHR23113">
    <property type="entry name" value="GUANINE NUCLEOTIDE EXCHANGE FACTOR"/>
    <property type="match status" value="1"/>
</dbReference>
<evidence type="ECO:0000256" key="1">
    <source>
        <dbReference type="ARBA" id="ARBA00022658"/>
    </source>
</evidence>
<dbReference type="OrthoDB" id="546434at2759"/>
<evidence type="ECO:0000259" key="4">
    <source>
        <dbReference type="PROSITE" id="PS50009"/>
    </source>
</evidence>
<evidence type="ECO:0000256" key="3">
    <source>
        <dbReference type="SAM" id="MobiDB-lite"/>
    </source>
</evidence>
<dbReference type="InterPro" id="IPR023578">
    <property type="entry name" value="Ras_GEF_dom_sf"/>
</dbReference>
<evidence type="ECO:0000313" key="6">
    <source>
        <dbReference type="EMBL" id="ETO36795.1"/>
    </source>
</evidence>
<dbReference type="InterPro" id="IPR019804">
    <property type="entry name" value="Ras_G-nucl-exch_fac_CS"/>
</dbReference>
<dbReference type="PROSITE" id="PS50212">
    <property type="entry name" value="RASGEF_NTER"/>
    <property type="match status" value="1"/>
</dbReference>
<dbReference type="PROSITE" id="PS50009">
    <property type="entry name" value="RASGEF_CAT"/>
    <property type="match status" value="1"/>
</dbReference>
<feature type="domain" description="N-terminal Ras-GEF" evidence="5">
    <location>
        <begin position="158"/>
        <end position="322"/>
    </location>
</feature>
<organism evidence="6 7">
    <name type="scientific">Reticulomyxa filosa</name>
    <dbReference type="NCBI Taxonomy" id="46433"/>
    <lineage>
        <taxon>Eukaryota</taxon>
        <taxon>Sar</taxon>
        <taxon>Rhizaria</taxon>
        <taxon>Retaria</taxon>
        <taxon>Foraminifera</taxon>
        <taxon>Monothalamids</taxon>
        <taxon>Reticulomyxidae</taxon>
        <taxon>Reticulomyxa</taxon>
    </lineage>
</organism>
<proteinExistence type="predicted"/>
<dbReference type="InterPro" id="IPR036964">
    <property type="entry name" value="RASGEF_cat_dom_sf"/>
</dbReference>
<feature type="region of interest" description="Disordered" evidence="3">
    <location>
        <begin position="30"/>
        <end position="59"/>
    </location>
</feature>